<keyword evidence="1" id="KW-0812">Transmembrane</keyword>
<keyword evidence="1" id="KW-1133">Transmembrane helix</keyword>
<evidence type="ECO:0000313" key="2">
    <source>
        <dbReference type="EMBL" id="OHA42134.1"/>
    </source>
</evidence>
<name>A0A1G2P1C8_9BACT</name>
<evidence type="ECO:0000313" key="3">
    <source>
        <dbReference type="Proteomes" id="UP000176429"/>
    </source>
</evidence>
<comment type="caution">
    <text evidence="2">The sequence shown here is derived from an EMBL/GenBank/DDBJ whole genome shotgun (WGS) entry which is preliminary data.</text>
</comment>
<dbReference type="Proteomes" id="UP000176429">
    <property type="component" value="Unassembled WGS sequence"/>
</dbReference>
<organism evidence="2 3">
    <name type="scientific">Candidatus Taylorbacteria bacterium RIFCSPLOWO2_02_FULL_46_40</name>
    <dbReference type="NCBI Taxonomy" id="1802329"/>
    <lineage>
        <taxon>Bacteria</taxon>
        <taxon>Candidatus Tayloriibacteriota</taxon>
    </lineage>
</organism>
<accession>A0A1G2P1C8</accession>
<keyword evidence="1" id="KW-0472">Membrane</keyword>
<proteinExistence type="predicted"/>
<dbReference type="EMBL" id="MHSH01000011">
    <property type="protein sequence ID" value="OHA42134.1"/>
    <property type="molecule type" value="Genomic_DNA"/>
</dbReference>
<feature type="transmembrane region" description="Helical" evidence="1">
    <location>
        <begin position="7"/>
        <end position="24"/>
    </location>
</feature>
<reference evidence="2 3" key="1">
    <citation type="journal article" date="2016" name="Nat. Commun.">
        <title>Thousands of microbial genomes shed light on interconnected biogeochemical processes in an aquifer system.</title>
        <authorList>
            <person name="Anantharaman K."/>
            <person name="Brown C.T."/>
            <person name="Hug L.A."/>
            <person name="Sharon I."/>
            <person name="Castelle C.J."/>
            <person name="Probst A.J."/>
            <person name="Thomas B.C."/>
            <person name="Singh A."/>
            <person name="Wilkins M.J."/>
            <person name="Karaoz U."/>
            <person name="Brodie E.L."/>
            <person name="Williams K.H."/>
            <person name="Hubbard S.S."/>
            <person name="Banfield J.F."/>
        </authorList>
    </citation>
    <scope>NUCLEOTIDE SEQUENCE [LARGE SCALE GENOMIC DNA]</scope>
</reference>
<dbReference type="AlphaFoldDB" id="A0A1G2P1C8"/>
<sequence>MPRVSGTIKFIFALLIIIAFWWNFTHYVDFGSGCYLKISTGLEFNNTTIKNGLKALKYAVPTTYRMVCRDVTVIRTGVSCGGFGGGCYHGGSRSEIYVSVAQGAVLESAAIIAHELCHLYQDRDGKPFDENECYLVDDAVLREMAKF</sequence>
<protein>
    <submittedName>
        <fullName evidence="2">Uncharacterized protein</fullName>
    </submittedName>
</protein>
<evidence type="ECO:0000256" key="1">
    <source>
        <dbReference type="SAM" id="Phobius"/>
    </source>
</evidence>
<gene>
    <name evidence="2" type="ORF">A3H68_03400</name>
</gene>